<dbReference type="GO" id="GO:0015129">
    <property type="term" value="F:lactate transmembrane transporter activity"/>
    <property type="evidence" value="ECO:0007669"/>
    <property type="project" value="InterPro"/>
</dbReference>
<evidence type="ECO:0000256" key="7">
    <source>
        <dbReference type="SAM" id="Phobius"/>
    </source>
</evidence>
<evidence type="ECO:0000313" key="8">
    <source>
        <dbReference type="EMBL" id="OSX73743.1"/>
    </source>
</evidence>
<reference evidence="8 9" key="1">
    <citation type="submission" date="2017-03" db="EMBL/GenBank/DDBJ databases">
        <title>WGS assembly of Porphyra umbilicalis.</title>
        <authorList>
            <person name="Brawley S.H."/>
            <person name="Blouin N.A."/>
            <person name="Ficko-Blean E."/>
            <person name="Wheeler G.L."/>
            <person name="Lohr M."/>
            <person name="Goodson H.V."/>
            <person name="Jenkins J.W."/>
            <person name="Blaby-Haas C.E."/>
            <person name="Helliwell K.E."/>
            <person name="Chan C."/>
            <person name="Marriage T."/>
            <person name="Bhattacharya D."/>
            <person name="Klein A.S."/>
            <person name="Badis Y."/>
            <person name="Brodie J."/>
            <person name="Cao Y."/>
            <person name="Collen J."/>
            <person name="Dittami S.M."/>
            <person name="Gachon C.M."/>
            <person name="Green B.R."/>
            <person name="Karpowicz S."/>
            <person name="Kim J.W."/>
            <person name="Kudahl U."/>
            <person name="Lin S."/>
            <person name="Michel G."/>
            <person name="Mittag M."/>
            <person name="Olson B.J."/>
            <person name="Pangilinan J."/>
            <person name="Peng Y."/>
            <person name="Qiu H."/>
            <person name="Shu S."/>
            <person name="Singer J.T."/>
            <person name="Smith A.G."/>
            <person name="Sprecher B.N."/>
            <person name="Wagner V."/>
            <person name="Wang W."/>
            <person name="Wang Z.-Y."/>
            <person name="Yan J."/>
            <person name="Yarish C."/>
            <person name="Zoeuner-Riek S."/>
            <person name="Zhuang Y."/>
            <person name="Zou Y."/>
            <person name="Lindquist E.A."/>
            <person name="Grimwood J."/>
            <person name="Barry K."/>
            <person name="Rokhsar D.S."/>
            <person name="Schmutz J."/>
            <person name="Stiller J.W."/>
            <person name="Grossman A.R."/>
            <person name="Prochnik S.E."/>
        </authorList>
    </citation>
    <scope>NUCLEOTIDE SEQUENCE [LARGE SCALE GENOMIC DNA]</scope>
    <source>
        <strain evidence="8">4086291</strain>
    </source>
</reference>
<accession>A0A1X6NZB8</accession>
<evidence type="ECO:0000313" key="9">
    <source>
        <dbReference type="Proteomes" id="UP000218209"/>
    </source>
</evidence>
<feature type="transmembrane region" description="Helical" evidence="7">
    <location>
        <begin position="12"/>
        <end position="35"/>
    </location>
</feature>
<gene>
    <name evidence="8" type="ORF">BU14_0329s0011</name>
</gene>
<dbReference type="PANTHER" id="PTHR30003">
    <property type="entry name" value="L-LACTATE PERMEASE"/>
    <property type="match status" value="1"/>
</dbReference>
<feature type="transmembrane region" description="Helical" evidence="7">
    <location>
        <begin position="56"/>
        <end position="75"/>
    </location>
</feature>
<keyword evidence="5 7" id="KW-1133">Transmembrane helix</keyword>
<protein>
    <recommendedName>
        <fullName evidence="10">L-lactate permease</fullName>
    </recommendedName>
</protein>
<dbReference type="EMBL" id="KV918981">
    <property type="protein sequence ID" value="OSX73743.1"/>
    <property type="molecule type" value="Genomic_DNA"/>
</dbReference>
<dbReference type="GO" id="GO:0015295">
    <property type="term" value="F:solute:proton symporter activity"/>
    <property type="evidence" value="ECO:0007669"/>
    <property type="project" value="TreeGrafter"/>
</dbReference>
<dbReference type="InterPro" id="IPR003804">
    <property type="entry name" value="Lactate_perm"/>
</dbReference>
<evidence type="ECO:0000256" key="3">
    <source>
        <dbReference type="ARBA" id="ARBA00022475"/>
    </source>
</evidence>
<dbReference type="GO" id="GO:0005886">
    <property type="term" value="C:plasma membrane"/>
    <property type="evidence" value="ECO:0007669"/>
    <property type="project" value="UniProtKB-SubCell"/>
</dbReference>
<keyword evidence="4 7" id="KW-0812">Transmembrane</keyword>
<dbReference type="Proteomes" id="UP000218209">
    <property type="component" value="Unassembled WGS sequence"/>
</dbReference>
<evidence type="ECO:0000256" key="1">
    <source>
        <dbReference type="ARBA" id="ARBA00004651"/>
    </source>
</evidence>
<comment type="subcellular location">
    <subcellularLocation>
        <location evidence="1">Cell membrane</location>
        <topology evidence="1">Multi-pass membrane protein</topology>
    </subcellularLocation>
</comment>
<dbReference type="AlphaFoldDB" id="A0A1X6NZB8"/>
<feature type="transmembrane region" description="Helical" evidence="7">
    <location>
        <begin position="188"/>
        <end position="208"/>
    </location>
</feature>
<sequence>MTVPGVAWSYALLYVPALVPFGVAAVAAAAYAAVVPRSHPFGRTLTAAAVAVGGRLAKPAVALVAALILAAAFRTGDAAPAAILGGTGGRLLGRGWVAVAAAVGSVGTFFCGSTALSNLTLAPVQAAAAAAAGVPLTHVLALQAVGAAAGNSISLAILINAKAVVGGLRPDVLAVPEGVLLRRSAGPWAAFVALSSAAGCALFLTSAWP</sequence>
<evidence type="ECO:0008006" key="10">
    <source>
        <dbReference type="Google" id="ProtNLM"/>
    </source>
</evidence>
<organism evidence="8 9">
    <name type="scientific">Porphyra umbilicalis</name>
    <name type="common">Purple laver</name>
    <name type="synonym">Red alga</name>
    <dbReference type="NCBI Taxonomy" id="2786"/>
    <lineage>
        <taxon>Eukaryota</taxon>
        <taxon>Rhodophyta</taxon>
        <taxon>Bangiophyceae</taxon>
        <taxon>Bangiales</taxon>
        <taxon>Bangiaceae</taxon>
        <taxon>Porphyra</taxon>
    </lineage>
</organism>
<keyword evidence="9" id="KW-1185">Reference proteome</keyword>
<dbReference type="PANTHER" id="PTHR30003:SF0">
    <property type="entry name" value="GLYCOLATE PERMEASE GLCA-RELATED"/>
    <property type="match status" value="1"/>
</dbReference>
<keyword evidence="2" id="KW-0813">Transport</keyword>
<proteinExistence type="predicted"/>
<evidence type="ECO:0000256" key="6">
    <source>
        <dbReference type="ARBA" id="ARBA00023136"/>
    </source>
</evidence>
<name>A0A1X6NZB8_PORUM</name>
<feature type="transmembrane region" description="Helical" evidence="7">
    <location>
        <begin position="95"/>
        <end position="116"/>
    </location>
</feature>
<evidence type="ECO:0000256" key="5">
    <source>
        <dbReference type="ARBA" id="ARBA00022989"/>
    </source>
</evidence>
<keyword evidence="6 7" id="KW-0472">Membrane</keyword>
<dbReference type="Pfam" id="PF02652">
    <property type="entry name" value="Lactate_perm"/>
    <property type="match status" value="1"/>
</dbReference>
<keyword evidence="3" id="KW-1003">Cell membrane</keyword>
<evidence type="ECO:0000256" key="4">
    <source>
        <dbReference type="ARBA" id="ARBA00022692"/>
    </source>
</evidence>
<evidence type="ECO:0000256" key="2">
    <source>
        <dbReference type="ARBA" id="ARBA00022448"/>
    </source>
</evidence>